<dbReference type="InterPro" id="IPR049326">
    <property type="entry name" value="Rhodopsin_dom_fungi"/>
</dbReference>
<dbReference type="PANTHER" id="PTHR39614">
    <property type="entry name" value="INTEGRAL MEMBRANE PROTEIN"/>
    <property type="match status" value="1"/>
</dbReference>
<accession>A0A5N7B7J0</accession>
<dbReference type="Proteomes" id="UP000326198">
    <property type="component" value="Unassembled WGS sequence"/>
</dbReference>
<evidence type="ECO:0000313" key="5">
    <source>
        <dbReference type="Proteomes" id="UP000326198"/>
    </source>
</evidence>
<keyword evidence="2" id="KW-1133">Transmembrane helix</keyword>
<feature type="transmembrane region" description="Helical" evidence="2">
    <location>
        <begin position="138"/>
        <end position="159"/>
    </location>
</feature>
<evidence type="ECO:0000256" key="1">
    <source>
        <dbReference type="SAM" id="MobiDB-lite"/>
    </source>
</evidence>
<keyword evidence="2" id="KW-0472">Membrane</keyword>
<keyword evidence="5" id="KW-1185">Reference proteome</keyword>
<keyword evidence="2" id="KW-0812">Transmembrane</keyword>
<feature type="transmembrane region" description="Helical" evidence="2">
    <location>
        <begin position="26"/>
        <end position="49"/>
    </location>
</feature>
<feature type="domain" description="Rhodopsin" evidence="3">
    <location>
        <begin position="56"/>
        <end position="274"/>
    </location>
</feature>
<feature type="transmembrane region" description="Helical" evidence="2">
    <location>
        <begin position="179"/>
        <end position="200"/>
    </location>
</feature>
<gene>
    <name evidence="4" type="ORF">BDV26DRAFT_292935</name>
</gene>
<organism evidence="4 5">
    <name type="scientific">Aspergillus bertholletiae</name>
    <dbReference type="NCBI Taxonomy" id="1226010"/>
    <lineage>
        <taxon>Eukaryota</taxon>
        <taxon>Fungi</taxon>
        <taxon>Dikarya</taxon>
        <taxon>Ascomycota</taxon>
        <taxon>Pezizomycotina</taxon>
        <taxon>Eurotiomycetes</taxon>
        <taxon>Eurotiomycetidae</taxon>
        <taxon>Eurotiales</taxon>
        <taxon>Aspergillaceae</taxon>
        <taxon>Aspergillus</taxon>
        <taxon>Aspergillus subgen. Circumdati</taxon>
    </lineage>
</organism>
<feature type="region of interest" description="Disordered" evidence="1">
    <location>
        <begin position="289"/>
        <end position="327"/>
    </location>
</feature>
<evidence type="ECO:0000313" key="4">
    <source>
        <dbReference type="EMBL" id="KAE8377710.1"/>
    </source>
</evidence>
<dbReference type="Pfam" id="PF20684">
    <property type="entry name" value="Fung_rhodopsin"/>
    <property type="match status" value="1"/>
</dbReference>
<feature type="transmembrane region" description="Helical" evidence="2">
    <location>
        <begin position="105"/>
        <end position="126"/>
    </location>
</feature>
<dbReference type="OrthoDB" id="3918601at2759"/>
<evidence type="ECO:0000259" key="3">
    <source>
        <dbReference type="Pfam" id="PF20684"/>
    </source>
</evidence>
<dbReference type="PANTHER" id="PTHR39614:SF2">
    <property type="entry name" value="INTEGRAL MEMBRANE PROTEIN"/>
    <property type="match status" value="1"/>
</dbReference>
<proteinExistence type="predicted"/>
<reference evidence="4 5" key="1">
    <citation type="submission" date="2019-04" db="EMBL/GenBank/DDBJ databases">
        <title>Friends and foes A comparative genomics studyof 23 Aspergillus species from section Flavi.</title>
        <authorList>
            <consortium name="DOE Joint Genome Institute"/>
            <person name="Kjaerbolling I."/>
            <person name="Vesth T."/>
            <person name="Frisvad J.C."/>
            <person name="Nybo J.L."/>
            <person name="Theobald S."/>
            <person name="Kildgaard S."/>
            <person name="Isbrandt T."/>
            <person name="Kuo A."/>
            <person name="Sato A."/>
            <person name="Lyhne E.K."/>
            <person name="Kogle M.E."/>
            <person name="Wiebenga A."/>
            <person name="Kun R.S."/>
            <person name="Lubbers R.J."/>
            <person name="Makela M.R."/>
            <person name="Barry K."/>
            <person name="Chovatia M."/>
            <person name="Clum A."/>
            <person name="Daum C."/>
            <person name="Haridas S."/>
            <person name="He G."/>
            <person name="LaButti K."/>
            <person name="Lipzen A."/>
            <person name="Mondo S."/>
            <person name="Riley R."/>
            <person name="Salamov A."/>
            <person name="Simmons B.A."/>
            <person name="Magnuson J.K."/>
            <person name="Henrissat B."/>
            <person name="Mortensen U.H."/>
            <person name="Larsen T.O."/>
            <person name="Devries R.P."/>
            <person name="Grigoriev I.V."/>
            <person name="Machida M."/>
            <person name="Baker S.E."/>
            <person name="Andersen M.R."/>
        </authorList>
    </citation>
    <scope>NUCLEOTIDE SEQUENCE [LARGE SCALE GENOMIC DNA]</scope>
    <source>
        <strain evidence="4 5">IBT 29228</strain>
    </source>
</reference>
<feature type="transmembrane region" description="Helical" evidence="2">
    <location>
        <begin position="61"/>
        <end position="85"/>
    </location>
</feature>
<evidence type="ECO:0000256" key="2">
    <source>
        <dbReference type="SAM" id="Phobius"/>
    </source>
</evidence>
<feature type="compositionally biased region" description="Polar residues" evidence="1">
    <location>
        <begin position="310"/>
        <end position="325"/>
    </location>
</feature>
<name>A0A5N7B7J0_9EURO</name>
<feature type="transmembrane region" description="Helical" evidence="2">
    <location>
        <begin position="212"/>
        <end position="234"/>
    </location>
</feature>
<dbReference type="AlphaFoldDB" id="A0A5N7B7J0"/>
<protein>
    <recommendedName>
        <fullName evidence="3">Rhodopsin domain-containing protein</fullName>
    </recommendedName>
</protein>
<sequence length="374" mass="41022">MSAPSSPPLPETAPPLAADNDNDHSGLLVVVTSLALFLALASLSIRAFAASKRSFMLNDDYVLFTVVICACVQVSVTLASIHYGWGKTWHMVSDTESIPMLKTMYVADLFYVLVIGLSKICSMIFYRNLAIRRSMRINNLILVGCSVWAVFAIVILGARCNNNPWKDIDNRCVGLLSRWKVICALDIVLEVFIIAYPIRIIYKVQISPLKKVVVFTILSCRIILVPLSVIHLYFIQRQIQSSNPTLTGTHATIVAQIHLGVSVLVLTVSSLKVFVAVYEDEEGLAYTEEASKSPGIGDNSRQSKTKSCRWSRQTKEPSTPTTSCDDGTIIPLVSGARGCGNTIVKSVRISVTHETRENIELGERGPHSHSGSIV</sequence>
<dbReference type="EMBL" id="ML736219">
    <property type="protein sequence ID" value="KAE8377710.1"/>
    <property type="molecule type" value="Genomic_DNA"/>
</dbReference>